<proteinExistence type="predicted"/>
<dbReference type="InterPro" id="IPR037883">
    <property type="entry name" value="Knr4/Smi1-like_sf"/>
</dbReference>
<evidence type="ECO:0000313" key="2">
    <source>
        <dbReference type="EMBL" id="NMO77453.1"/>
    </source>
</evidence>
<sequence length="272" mass="32120">MDIWKEDESSYTLSRLTNEDINLAEKHFNVKLPKAYINLLKQKNGGELHYNALPISLDRWENDNHIIIDHLLGIKENNGIMETDYYVKEWEIKRRNIILLSGDGHEWLALDYDKTEEPKVIFIQTDNERIIEIYSSFDKMLENLYLHEEIEEEMQEDDEGEEVISYTLEEARKLVLSQEKIDVLTGIEAFNNMLYDEEILAEQLDNILRLLKHSDQEIVDEAGIAAWKMIISSYDINKEYLDKLISEFEKSDNQLFKTFLELMGDYIKENGK</sequence>
<dbReference type="AlphaFoldDB" id="A0A7Y0K7V2"/>
<evidence type="ECO:0000313" key="3">
    <source>
        <dbReference type="Proteomes" id="UP000588491"/>
    </source>
</evidence>
<keyword evidence="3" id="KW-1185">Reference proteome</keyword>
<name>A0A7Y0K7V2_9BACI</name>
<dbReference type="Gene3D" id="3.40.1580.10">
    <property type="entry name" value="SMI1/KNR4-like"/>
    <property type="match status" value="1"/>
</dbReference>
<protein>
    <submittedName>
        <fullName evidence="2">SMI1/KNR4 family protein</fullName>
    </submittedName>
</protein>
<dbReference type="Pfam" id="PF09346">
    <property type="entry name" value="SMI1_KNR4"/>
    <property type="match status" value="1"/>
</dbReference>
<dbReference type="Proteomes" id="UP000588491">
    <property type="component" value="Unassembled WGS sequence"/>
</dbReference>
<feature type="domain" description="Knr4/Smi1-like" evidence="1">
    <location>
        <begin position="15"/>
        <end position="143"/>
    </location>
</feature>
<gene>
    <name evidence="2" type="ORF">HHU08_10625</name>
</gene>
<accession>A0A7Y0K7V2</accession>
<dbReference type="InterPro" id="IPR018958">
    <property type="entry name" value="Knr4/Smi1-like_dom"/>
</dbReference>
<dbReference type="RefSeq" id="WP_016201230.1">
    <property type="nucleotide sequence ID" value="NZ_JABBPK010000001.1"/>
</dbReference>
<comment type="caution">
    <text evidence="2">The sequence shown here is derived from an EMBL/GenBank/DDBJ whole genome shotgun (WGS) entry which is preliminary data.</text>
</comment>
<dbReference type="EMBL" id="JABBPK010000001">
    <property type="protein sequence ID" value="NMO77453.1"/>
    <property type="molecule type" value="Genomic_DNA"/>
</dbReference>
<dbReference type="SMART" id="SM00860">
    <property type="entry name" value="SMI1_KNR4"/>
    <property type="match status" value="1"/>
</dbReference>
<organism evidence="2 3">
    <name type="scientific">Niallia alba</name>
    <dbReference type="NCBI Taxonomy" id="2729105"/>
    <lineage>
        <taxon>Bacteria</taxon>
        <taxon>Bacillati</taxon>
        <taxon>Bacillota</taxon>
        <taxon>Bacilli</taxon>
        <taxon>Bacillales</taxon>
        <taxon>Bacillaceae</taxon>
        <taxon>Niallia</taxon>
    </lineage>
</organism>
<reference evidence="2 3" key="1">
    <citation type="submission" date="2020-04" db="EMBL/GenBank/DDBJ databases">
        <title>Bacillus sp. UniB3 isolated from commercial digestive syrup.</title>
        <authorList>
            <person name="Thorat V."/>
            <person name="Kirdat K."/>
            <person name="Tiwarekar B."/>
            <person name="Yadav A."/>
        </authorList>
    </citation>
    <scope>NUCLEOTIDE SEQUENCE [LARGE SCALE GENOMIC DNA]</scope>
    <source>
        <strain evidence="2 3">UniB3</strain>
    </source>
</reference>
<evidence type="ECO:0000259" key="1">
    <source>
        <dbReference type="SMART" id="SM00860"/>
    </source>
</evidence>
<dbReference type="SUPFAM" id="SSF160631">
    <property type="entry name" value="SMI1/KNR4-like"/>
    <property type="match status" value="1"/>
</dbReference>